<evidence type="ECO:0000259" key="4">
    <source>
        <dbReference type="Pfam" id="PF00144"/>
    </source>
</evidence>
<evidence type="ECO:0000256" key="2">
    <source>
        <dbReference type="ARBA" id="ARBA00023136"/>
    </source>
</evidence>
<evidence type="ECO:0000313" key="5">
    <source>
        <dbReference type="EMBL" id="WAL66234.1"/>
    </source>
</evidence>
<keyword evidence="3" id="KW-0732">Signal</keyword>
<evidence type="ECO:0000256" key="1">
    <source>
        <dbReference type="ARBA" id="ARBA00004370"/>
    </source>
</evidence>
<reference evidence="5" key="1">
    <citation type="submission" date="2022-11" db="EMBL/GenBank/DDBJ databases">
        <authorList>
            <person name="Mo P."/>
        </authorList>
    </citation>
    <scope>NUCLEOTIDE SEQUENCE</scope>
    <source>
        <strain evidence="5">HUAS 11-8</strain>
    </source>
</reference>
<dbReference type="SUPFAM" id="SSF56601">
    <property type="entry name" value="beta-lactamase/transpeptidase-like"/>
    <property type="match status" value="1"/>
</dbReference>
<keyword evidence="5" id="KW-0378">Hydrolase</keyword>
<dbReference type="GO" id="GO:0016787">
    <property type="term" value="F:hydrolase activity"/>
    <property type="evidence" value="ECO:0007669"/>
    <property type="project" value="UniProtKB-KW"/>
</dbReference>
<sequence>MNPSRRSVLAMLGATGAVLTLPAKAQAVPARTPGGLRPGGEFDQFVKEQAEKDAFSGSLLVINRGRTVLARSYGMADKAKSVPNGPDTLFALASVTKLFTAVALAQLVQDRKVTYNGTLGTYLTGFPDDIAGKVTVHHLLTHTSGFGDFFAFPGYLEAAASWTSAQQAMDSTTEFIRKSTLSFPPGAGFQYSNAGYHLLGAIVQEVSGQSYYDYVRANIFGKAGMTSSDFYTKPQWQADSRIAHPYGTLPSGGRTDGLEGRMFVGGPAGDAFSNCPDMARFAEALLGHELLDPAYTQITISGKVPPIPNSPGKPPAGATRPQAIFQAYGPLATLINGQWNIGHSGGSLGEATDFQLYPDSGWFTVILSNYDYGRGTIPPVFAMAQELIVSGGK</sequence>
<feature type="signal peptide" evidence="3">
    <location>
        <begin position="1"/>
        <end position="25"/>
    </location>
</feature>
<accession>A0ABY7B483</accession>
<gene>
    <name evidence="5" type="ORF">ORV05_36280</name>
</gene>
<keyword evidence="2" id="KW-0472">Membrane</keyword>
<evidence type="ECO:0000256" key="3">
    <source>
        <dbReference type="SAM" id="SignalP"/>
    </source>
</evidence>
<dbReference type="InterPro" id="IPR012338">
    <property type="entry name" value="Beta-lactam/transpept-like"/>
</dbReference>
<proteinExistence type="predicted"/>
<dbReference type="InterPro" id="IPR001466">
    <property type="entry name" value="Beta-lactam-related"/>
</dbReference>
<dbReference type="PROSITE" id="PS51318">
    <property type="entry name" value="TAT"/>
    <property type="match status" value="1"/>
</dbReference>
<dbReference type="InterPro" id="IPR006311">
    <property type="entry name" value="TAT_signal"/>
</dbReference>
<name>A0ABY7B483_9PSEU</name>
<feature type="domain" description="Beta-lactamase-related" evidence="4">
    <location>
        <begin position="42"/>
        <end position="373"/>
    </location>
</feature>
<dbReference type="PANTHER" id="PTHR46825">
    <property type="entry name" value="D-ALANYL-D-ALANINE-CARBOXYPEPTIDASE/ENDOPEPTIDASE AMPH"/>
    <property type="match status" value="1"/>
</dbReference>
<dbReference type="Proteomes" id="UP001163203">
    <property type="component" value="Chromosome"/>
</dbReference>
<dbReference type="RefSeq" id="WP_268756370.1">
    <property type="nucleotide sequence ID" value="NZ_CP113836.1"/>
</dbReference>
<protein>
    <submittedName>
        <fullName evidence="5">Serine hydrolase</fullName>
    </submittedName>
</protein>
<dbReference type="PANTHER" id="PTHR46825:SF11">
    <property type="entry name" value="PENICILLIN-BINDING PROTEIN 4"/>
    <property type="match status" value="1"/>
</dbReference>
<dbReference type="Pfam" id="PF00144">
    <property type="entry name" value="Beta-lactamase"/>
    <property type="match status" value="1"/>
</dbReference>
<dbReference type="InterPro" id="IPR050491">
    <property type="entry name" value="AmpC-like"/>
</dbReference>
<organism evidence="5 6">
    <name type="scientific">Amycolatopsis cynarae</name>
    <dbReference type="NCBI Taxonomy" id="2995223"/>
    <lineage>
        <taxon>Bacteria</taxon>
        <taxon>Bacillati</taxon>
        <taxon>Actinomycetota</taxon>
        <taxon>Actinomycetes</taxon>
        <taxon>Pseudonocardiales</taxon>
        <taxon>Pseudonocardiaceae</taxon>
        <taxon>Amycolatopsis</taxon>
    </lineage>
</organism>
<dbReference type="EMBL" id="CP113836">
    <property type="protein sequence ID" value="WAL66234.1"/>
    <property type="molecule type" value="Genomic_DNA"/>
</dbReference>
<feature type="chain" id="PRO_5045307532" evidence="3">
    <location>
        <begin position="26"/>
        <end position="393"/>
    </location>
</feature>
<evidence type="ECO:0000313" key="6">
    <source>
        <dbReference type="Proteomes" id="UP001163203"/>
    </source>
</evidence>
<dbReference type="Gene3D" id="3.40.710.10">
    <property type="entry name" value="DD-peptidase/beta-lactamase superfamily"/>
    <property type="match status" value="1"/>
</dbReference>
<keyword evidence="6" id="KW-1185">Reference proteome</keyword>
<comment type="subcellular location">
    <subcellularLocation>
        <location evidence="1">Membrane</location>
    </subcellularLocation>
</comment>